<keyword evidence="2" id="KW-0378">Hydrolase</keyword>
<dbReference type="Pfam" id="PF14310">
    <property type="entry name" value="Fn3-like"/>
    <property type="match status" value="1"/>
</dbReference>
<dbReference type="GO" id="GO:0031222">
    <property type="term" value="P:arabinan catabolic process"/>
    <property type="evidence" value="ECO:0007669"/>
    <property type="project" value="TreeGrafter"/>
</dbReference>
<evidence type="ECO:0000313" key="7">
    <source>
        <dbReference type="Proteomes" id="UP001153076"/>
    </source>
</evidence>
<dbReference type="InterPro" id="IPR026891">
    <property type="entry name" value="Fn3-like"/>
</dbReference>
<dbReference type="OrthoDB" id="47059at2759"/>
<dbReference type="EMBL" id="JAKOGI010000795">
    <property type="protein sequence ID" value="KAJ8430417.1"/>
    <property type="molecule type" value="Genomic_DNA"/>
</dbReference>
<dbReference type="Proteomes" id="UP001153076">
    <property type="component" value="Unassembled WGS sequence"/>
</dbReference>
<comment type="caution">
    <text evidence="6">The sequence shown here is derived from an EMBL/GenBank/DDBJ whole genome shotgun (WGS) entry which is preliminary data.</text>
</comment>
<feature type="domain" description="Fibronectin type III-like" evidence="5">
    <location>
        <begin position="751"/>
        <end position="821"/>
    </location>
</feature>
<dbReference type="Pfam" id="PF01915">
    <property type="entry name" value="Glyco_hydro_3_C"/>
    <property type="match status" value="1"/>
</dbReference>
<dbReference type="GO" id="GO:0009505">
    <property type="term" value="C:plant-type cell wall"/>
    <property type="evidence" value="ECO:0007669"/>
    <property type="project" value="TreeGrafter"/>
</dbReference>
<gene>
    <name evidence="6" type="ORF">Cgig2_025844</name>
</gene>
<dbReference type="GO" id="GO:0046556">
    <property type="term" value="F:alpha-L-arabinofuranosidase activity"/>
    <property type="evidence" value="ECO:0007669"/>
    <property type="project" value="TreeGrafter"/>
</dbReference>
<dbReference type="SMART" id="SM01217">
    <property type="entry name" value="Fn3_like"/>
    <property type="match status" value="1"/>
</dbReference>
<dbReference type="SUPFAM" id="SSF51445">
    <property type="entry name" value="(Trans)glycosidases"/>
    <property type="match status" value="2"/>
</dbReference>
<name>A0A9Q1JSX5_9CARY</name>
<dbReference type="Gene3D" id="3.40.50.1700">
    <property type="entry name" value="Glycoside hydrolase family 3 C-terminal domain"/>
    <property type="match status" value="1"/>
</dbReference>
<dbReference type="AlphaFoldDB" id="A0A9Q1JSX5"/>
<comment type="similarity">
    <text evidence="1">Belongs to the glycosyl hydrolase 3 family.</text>
</comment>
<feature type="transmembrane region" description="Helical" evidence="4">
    <location>
        <begin position="168"/>
        <end position="189"/>
    </location>
</feature>
<keyword evidence="4" id="KW-0472">Membrane</keyword>
<evidence type="ECO:0000256" key="1">
    <source>
        <dbReference type="ARBA" id="ARBA00005336"/>
    </source>
</evidence>
<dbReference type="InterPro" id="IPR036881">
    <property type="entry name" value="Glyco_hydro_3_C_sf"/>
</dbReference>
<dbReference type="PANTHER" id="PTHR42721">
    <property type="entry name" value="SUGAR HYDROLASE-RELATED"/>
    <property type="match status" value="1"/>
</dbReference>
<dbReference type="SUPFAM" id="SSF52279">
    <property type="entry name" value="Beta-D-glucan exohydrolase, C-terminal domain"/>
    <property type="match status" value="1"/>
</dbReference>
<sequence>MGHPLYRRRSTNATAAYAAAALLAALIAVAGAAVPPYACDVSSPQTKTFKFCKTGLSIRERAKDVVERLSLDEKVAQLMNTAPAIPRLGIPAYEWWSEALHGLAYAGPGIFLNSTIHTATSFPQVILTAASFDSRLCSSHPKQCVSLKKTTTSTQMEPPLHRRRSANAAVAVLLMAVVVVAGAAAPPYACDRSNPQRKTFRFCNRKLSIRERARDVVGRLSLDEKVAQLVNTASAIPRLGIPAYEWWSEALHGVADVGYGIFLNSSIKAATSFPQVILTSASFDSRLWYKIGQVSPQDMADTYQPPFESCIRQARASGIMCAYNRVNGVPNCALIRYITSDCDAVSIIHDAQGYAKTPEDAVADVLKADSNHSGMDVDCGSYLQKYTKSAVQQRKVDQAQIDRALENLFAVRMRLGLFDGNPSKLVYGSVGPDQVCSRQHRYLALQAAQSGIVLLKNDAKLLPFPKGKTTSLAVIGPNADAANTLLGNYHGPPCVTISPLRALRSYVKNTRYHSGCDNVACSYASIQDAVRVAEGAEYVVMIMGLDLTQEREDHDRTDLVLPGQQQNLITAVAKAAKKPIVLVLLCGGPVDVTFAKSDPHIGAIIWAGYPGEAGGIALAQVIFGDHNPGGKLPMTWYPKEFVNVPMTDMRMRADPSSGYPGRTYKFYQGNKVFEFGHGLSYTSYSYEFIKVSHKELHLNVLGTVIQTADKFDSNKQRRYVVVSDSESEPCKAMKLTASVRASNKGEMKGTHPVLLFVRQENPSNGSPMKKLVGFESVELGAGETTQVEFEMRPCEHLTTANEDGVMAIKEGNHLLMVGDSQFPLNILLD</sequence>
<keyword evidence="4" id="KW-1133">Transmembrane helix</keyword>
<evidence type="ECO:0000256" key="4">
    <source>
        <dbReference type="SAM" id="Phobius"/>
    </source>
</evidence>
<keyword evidence="7" id="KW-1185">Reference proteome</keyword>
<dbReference type="InterPro" id="IPR017853">
    <property type="entry name" value="GH"/>
</dbReference>
<proteinExistence type="inferred from homology"/>
<dbReference type="GO" id="GO:0045493">
    <property type="term" value="P:xylan catabolic process"/>
    <property type="evidence" value="ECO:0007669"/>
    <property type="project" value="InterPro"/>
</dbReference>
<keyword evidence="3" id="KW-0326">Glycosidase</keyword>
<dbReference type="PANTHER" id="PTHR42721:SF3">
    <property type="entry name" value="BETA-D-XYLOSIDASE 5-RELATED"/>
    <property type="match status" value="1"/>
</dbReference>
<keyword evidence="4" id="KW-0812">Transmembrane</keyword>
<evidence type="ECO:0000256" key="2">
    <source>
        <dbReference type="ARBA" id="ARBA00022801"/>
    </source>
</evidence>
<dbReference type="Gene3D" id="3.20.20.300">
    <property type="entry name" value="Glycoside hydrolase, family 3, N-terminal domain"/>
    <property type="match status" value="3"/>
</dbReference>
<protein>
    <recommendedName>
        <fullName evidence="5">Fibronectin type III-like domain-containing protein</fullName>
    </recommendedName>
</protein>
<dbReference type="Gene3D" id="2.60.40.10">
    <property type="entry name" value="Immunoglobulins"/>
    <property type="match status" value="1"/>
</dbReference>
<dbReference type="GO" id="GO:0009044">
    <property type="term" value="F:xylan 1,4-beta-xylosidase activity"/>
    <property type="evidence" value="ECO:0007669"/>
    <property type="project" value="InterPro"/>
</dbReference>
<dbReference type="FunFam" id="3.40.50.1700:FF:000001">
    <property type="entry name" value="probable beta-D-xylosidase 2"/>
    <property type="match status" value="1"/>
</dbReference>
<dbReference type="InterPro" id="IPR044993">
    <property type="entry name" value="BXL"/>
</dbReference>
<reference evidence="6" key="1">
    <citation type="submission" date="2022-04" db="EMBL/GenBank/DDBJ databases">
        <title>Carnegiea gigantea Genome sequencing and assembly v2.</title>
        <authorList>
            <person name="Copetti D."/>
            <person name="Sanderson M.J."/>
            <person name="Burquez A."/>
            <person name="Wojciechowski M.F."/>
        </authorList>
    </citation>
    <scope>NUCLEOTIDE SEQUENCE</scope>
    <source>
        <strain evidence="6">SGP5-SGP5p</strain>
        <tissue evidence="6">Aerial part</tissue>
    </source>
</reference>
<dbReference type="InterPro" id="IPR036962">
    <property type="entry name" value="Glyco_hydro_3_N_sf"/>
</dbReference>
<evidence type="ECO:0000259" key="5">
    <source>
        <dbReference type="SMART" id="SM01217"/>
    </source>
</evidence>
<dbReference type="InterPro" id="IPR013783">
    <property type="entry name" value="Ig-like_fold"/>
</dbReference>
<accession>A0A9Q1JSX5</accession>
<organism evidence="6 7">
    <name type="scientific">Carnegiea gigantea</name>
    <dbReference type="NCBI Taxonomy" id="171969"/>
    <lineage>
        <taxon>Eukaryota</taxon>
        <taxon>Viridiplantae</taxon>
        <taxon>Streptophyta</taxon>
        <taxon>Embryophyta</taxon>
        <taxon>Tracheophyta</taxon>
        <taxon>Spermatophyta</taxon>
        <taxon>Magnoliopsida</taxon>
        <taxon>eudicotyledons</taxon>
        <taxon>Gunneridae</taxon>
        <taxon>Pentapetalae</taxon>
        <taxon>Caryophyllales</taxon>
        <taxon>Cactineae</taxon>
        <taxon>Cactaceae</taxon>
        <taxon>Cactoideae</taxon>
        <taxon>Echinocereeae</taxon>
        <taxon>Carnegiea</taxon>
    </lineage>
</organism>
<dbReference type="InterPro" id="IPR002772">
    <property type="entry name" value="Glyco_hydro_3_C"/>
</dbReference>
<evidence type="ECO:0000313" key="6">
    <source>
        <dbReference type="EMBL" id="KAJ8430417.1"/>
    </source>
</evidence>
<evidence type="ECO:0000256" key="3">
    <source>
        <dbReference type="ARBA" id="ARBA00023295"/>
    </source>
</evidence>